<dbReference type="Proteomes" id="UP000322267">
    <property type="component" value="Unassembled WGS sequence"/>
</dbReference>
<feature type="region of interest" description="Disordered" evidence="1">
    <location>
        <begin position="1"/>
        <end position="21"/>
    </location>
</feature>
<evidence type="ECO:0000256" key="1">
    <source>
        <dbReference type="SAM" id="MobiDB-lite"/>
    </source>
</evidence>
<dbReference type="AlphaFoldDB" id="A0A5D4NU42"/>
<feature type="domain" description="Plasmid pRiA4b Orf3-like" evidence="2">
    <location>
        <begin position="2"/>
        <end position="47"/>
    </location>
</feature>
<dbReference type="PANTHER" id="PTHR41878">
    <property type="entry name" value="LEXA REPRESSOR-RELATED"/>
    <property type="match status" value="1"/>
</dbReference>
<accession>A0A5D4NU42</accession>
<dbReference type="PANTHER" id="PTHR41878:SF1">
    <property type="entry name" value="TNPR PROTEIN"/>
    <property type="match status" value="1"/>
</dbReference>
<dbReference type="Pfam" id="PF07929">
    <property type="entry name" value="PRiA4_ORF3"/>
    <property type="match status" value="1"/>
</dbReference>
<dbReference type="InterPro" id="IPR024047">
    <property type="entry name" value="MM3350-like_sf"/>
</dbReference>
<gene>
    <name evidence="3" type="ORF">FZC78_08220</name>
</gene>
<comment type="caution">
    <text evidence="3">The sequence shown here is derived from an EMBL/GenBank/DDBJ whole genome shotgun (WGS) entry which is preliminary data.</text>
</comment>
<dbReference type="EMBL" id="VTEI01000003">
    <property type="protein sequence ID" value="TYS17825.1"/>
    <property type="molecule type" value="Genomic_DNA"/>
</dbReference>
<name>A0A5D4NU42_9BACI</name>
<organism evidence="3 4">
    <name type="scientific">Rossellomorea vietnamensis</name>
    <dbReference type="NCBI Taxonomy" id="218284"/>
    <lineage>
        <taxon>Bacteria</taxon>
        <taxon>Bacillati</taxon>
        <taxon>Bacillota</taxon>
        <taxon>Bacilli</taxon>
        <taxon>Bacillales</taxon>
        <taxon>Bacillaceae</taxon>
        <taxon>Rossellomorea</taxon>
    </lineage>
</organism>
<dbReference type="OrthoDB" id="9801392at2"/>
<evidence type="ECO:0000313" key="4">
    <source>
        <dbReference type="Proteomes" id="UP000322267"/>
    </source>
</evidence>
<sequence>MNYPVCTDGKGSAPPEDVGGEPGFEEFLRVINDKSHPENEHMAGWGEMQG</sequence>
<dbReference type="SUPFAM" id="SSF159941">
    <property type="entry name" value="MM3350-like"/>
    <property type="match status" value="1"/>
</dbReference>
<dbReference type="Gene3D" id="3.10.290.30">
    <property type="entry name" value="MM3350-like"/>
    <property type="match status" value="1"/>
</dbReference>
<evidence type="ECO:0000313" key="3">
    <source>
        <dbReference type="EMBL" id="TYS17825.1"/>
    </source>
</evidence>
<proteinExistence type="predicted"/>
<protein>
    <submittedName>
        <fullName evidence="3">Plasmid pRiA4b ORF-3 family protein</fullName>
    </submittedName>
</protein>
<evidence type="ECO:0000259" key="2">
    <source>
        <dbReference type="Pfam" id="PF07929"/>
    </source>
</evidence>
<dbReference type="InterPro" id="IPR012912">
    <property type="entry name" value="Plasmid_pRiA4b_Orf3-like"/>
</dbReference>
<reference evidence="3 4" key="1">
    <citation type="submission" date="2019-08" db="EMBL/GenBank/DDBJ databases">
        <title>Bacillus genomes from the desert of Cuatro Cienegas, Coahuila.</title>
        <authorList>
            <person name="Olmedo-Alvarez G."/>
        </authorList>
    </citation>
    <scope>NUCLEOTIDE SEQUENCE [LARGE SCALE GENOMIC DNA]</scope>
    <source>
        <strain evidence="3 4">CH34_1T</strain>
    </source>
</reference>